<dbReference type="EMBL" id="BAABIM010000003">
    <property type="protein sequence ID" value="GAA4691333.1"/>
    <property type="molecule type" value="Genomic_DNA"/>
</dbReference>
<dbReference type="SUPFAM" id="SSF88697">
    <property type="entry name" value="PUA domain-like"/>
    <property type="match status" value="1"/>
</dbReference>
<proteinExistence type="predicted"/>
<feature type="domain" description="ASCH" evidence="1">
    <location>
        <begin position="45"/>
        <end position="166"/>
    </location>
</feature>
<reference evidence="3" key="1">
    <citation type="journal article" date="2019" name="Int. J. Syst. Evol. Microbiol.">
        <title>The Global Catalogue of Microorganisms (GCM) 10K type strain sequencing project: providing services to taxonomists for standard genome sequencing and annotation.</title>
        <authorList>
            <consortium name="The Broad Institute Genomics Platform"/>
            <consortium name="The Broad Institute Genome Sequencing Center for Infectious Disease"/>
            <person name="Wu L."/>
            <person name="Ma J."/>
        </authorList>
    </citation>
    <scope>NUCLEOTIDE SEQUENCE [LARGE SCALE GENOMIC DNA]</scope>
    <source>
        <strain evidence="3">JCM 18127</strain>
    </source>
</reference>
<accession>A0ABP8WKI3</accession>
<evidence type="ECO:0000259" key="1">
    <source>
        <dbReference type="SMART" id="SM01022"/>
    </source>
</evidence>
<evidence type="ECO:0000313" key="2">
    <source>
        <dbReference type="EMBL" id="GAA4691333.1"/>
    </source>
</evidence>
<sequence>METTRGPVDGEIEQFWNLAKRHARLETLPGYFGPDALTSVPPPAWAFGADAEQSDRLLRLVLDGTKTATASAREDYGDDEPLPEPGTLGIVLDGAGRPRALVATTAVRVVPFDEVDAEHAHAEGEGDRSLEQWRAEHEHFFSENDPLGRGFRPDMPVVLEQLRVLYQA</sequence>
<name>A0ABP8WKI3_9ACTN</name>
<gene>
    <name evidence="2" type="ORF">GCM10023226_31510</name>
</gene>
<dbReference type="InterPro" id="IPR007374">
    <property type="entry name" value="ASCH_domain"/>
</dbReference>
<dbReference type="Proteomes" id="UP001500621">
    <property type="component" value="Unassembled WGS sequence"/>
</dbReference>
<dbReference type="RefSeq" id="WP_345267559.1">
    <property type="nucleotide sequence ID" value="NZ_BAABIM010000003.1"/>
</dbReference>
<keyword evidence="3" id="KW-1185">Reference proteome</keyword>
<dbReference type="CDD" id="cd06553">
    <property type="entry name" value="ASCH_Ef3133_like"/>
    <property type="match status" value="1"/>
</dbReference>
<comment type="caution">
    <text evidence="2">The sequence shown here is derived from an EMBL/GenBank/DDBJ whole genome shotgun (WGS) entry which is preliminary data.</text>
</comment>
<dbReference type="Gene3D" id="3.10.400.10">
    <property type="entry name" value="Sulfate adenylyltransferase"/>
    <property type="match status" value="1"/>
</dbReference>
<protein>
    <recommendedName>
        <fullName evidence="1">ASCH domain-containing protein</fullName>
    </recommendedName>
</protein>
<dbReference type="SMART" id="SM01022">
    <property type="entry name" value="ASCH"/>
    <property type="match status" value="1"/>
</dbReference>
<dbReference type="PANTHER" id="PTHR39203:SF1">
    <property type="entry name" value="CYTOPLASMIC PROTEIN"/>
    <property type="match status" value="1"/>
</dbReference>
<organism evidence="2 3">
    <name type="scientific">Nocardioides nanhaiensis</name>
    <dbReference type="NCBI Taxonomy" id="1476871"/>
    <lineage>
        <taxon>Bacteria</taxon>
        <taxon>Bacillati</taxon>
        <taxon>Actinomycetota</taxon>
        <taxon>Actinomycetes</taxon>
        <taxon>Propionibacteriales</taxon>
        <taxon>Nocardioidaceae</taxon>
        <taxon>Nocardioides</taxon>
    </lineage>
</organism>
<dbReference type="InterPro" id="IPR015947">
    <property type="entry name" value="PUA-like_sf"/>
</dbReference>
<dbReference type="Pfam" id="PF04266">
    <property type="entry name" value="ASCH"/>
    <property type="match status" value="1"/>
</dbReference>
<dbReference type="InterPro" id="IPR009326">
    <property type="entry name" value="DUF984"/>
</dbReference>
<evidence type="ECO:0000313" key="3">
    <source>
        <dbReference type="Proteomes" id="UP001500621"/>
    </source>
</evidence>
<dbReference type="PANTHER" id="PTHR39203">
    <property type="entry name" value="CYTOPLASMIC PROTEIN-RELATED"/>
    <property type="match status" value="1"/>
</dbReference>